<dbReference type="AlphaFoldDB" id="A0A424YGF4"/>
<dbReference type="EMBL" id="QZAA01000091">
    <property type="protein sequence ID" value="RQD77000.1"/>
    <property type="molecule type" value="Genomic_DNA"/>
</dbReference>
<accession>A0A424YGF4</accession>
<feature type="non-terminal residue" evidence="1">
    <location>
        <position position="1"/>
    </location>
</feature>
<comment type="caution">
    <text evidence="1">The sequence shown here is derived from an EMBL/GenBank/DDBJ whole genome shotgun (WGS) entry which is preliminary data.</text>
</comment>
<protein>
    <submittedName>
        <fullName evidence="1">Glycosyltransferase family 2 protein</fullName>
    </submittedName>
</protein>
<gene>
    <name evidence="1" type="ORF">D5R97_03310</name>
</gene>
<reference evidence="1 2" key="1">
    <citation type="submission" date="2018-08" db="EMBL/GenBank/DDBJ databases">
        <title>The metabolism and importance of syntrophic acetate oxidation coupled to methane or sulfide production in haloalkaline environments.</title>
        <authorList>
            <person name="Timmers P.H.A."/>
            <person name="Vavourakis C.D."/>
            <person name="Sorokin D.Y."/>
            <person name="Sinninghe Damste J.S."/>
            <person name="Muyzer G."/>
            <person name="Stams A.J.M."/>
            <person name="Plugge C.M."/>
        </authorList>
    </citation>
    <scope>NUCLEOTIDE SEQUENCE [LARGE SCALE GENOMIC DNA]</scope>
    <source>
        <strain evidence="1">MSAO_Bac1</strain>
    </source>
</reference>
<dbReference type="InterPro" id="IPR029044">
    <property type="entry name" value="Nucleotide-diphossugar_trans"/>
</dbReference>
<sequence length="114" mass="12687">RKFAGGGFGLVKKFSLILIKIITGRVINSPLSGQRALKKEILLKGVKKARGFGLEFGLTLQALLDGWKVKEVPASMSHRPYGKNLAGFLHRGRQLRDILKTFILMVLFPKKQVS</sequence>
<organism evidence="1 2">
    <name type="scientific">Candidatus Syntrophonatronum acetioxidans</name>
    <dbReference type="NCBI Taxonomy" id="1795816"/>
    <lineage>
        <taxon>Bacteria</taxon>
        <taxon>Bacillati</taxon>
        <taxon>Bacillota</taxon>
        <taxon>Clostridia</taxon>
        <taxon>Eubacteriales</taxon>
        <taxon>Syntrophomonadaceae</taxon>
        <taxon>Candidatus Syntrophonatronum</taxon>
    </lineage>
</organism>
<evidence type="ECO:0000313" key="2">
    <source>
        <dbReference type="Proteomes" id="UP000285138"/>
    </source>
</evidence>
<proteinExistence type="predicted"/>
<dbReference type="GO" id="GO:0016740">
    <property type="term" value="F:transferase activity"/>
    <property type="evidence" value="ECO:0007669"/>
    <property type="project" value="UniProtKB-KW"/>
</dbReference>
<evidence type="ECO:0000313" key="1">
    <source>
        <dbReference type="EMBL" id="RQD77000.1"/>
    </source>
</evidence>
<dbReference type="Proteomes" id="UP000285138">
    <property type="component" value="Unassembled WGS sequence"/>
</dbReference>
<name>A0A424YGF4_9FIRM</name>
<keyword evidence="1" id="KW-0808">Transferase</keyword>
<dbReference type="Gene3D" id="3.90.550.10">
    <property type="entry name" value="Spore Coat Polysaccharide Biosynthesis Protein SpsA, Chain A"/>
    <property type="match status" value="1"/>
</dbReference>